<dbReference type="Gene3D" id="3.30.40.10">
    <property type="entry name" value="Zinc/RING finger domain, C3HC4 (zinc finger)"/>
    <property type="match status" value="1"/>
</dbReference>
<dbReference type="InterPro" id="IPR019734">
    <property type="entry name" value="TPR_rpt"/>
</dbReference>
<keyword evidence="2" id="KW-0802">TPR repeat</keyword>
<keyword evidence="4" id="KW-1185">Reference proteome</keyword>
<dbReference type="AlphaFoldDB" id="A0A8H4AMK2"/>
<dbReference type="Gene3D" id="1.25.40.10">
    <property type="entry name" value="Tetratricopeptide repeat domain"/>
    <property type="match status" value="1"/>
</dbReference>
<sequence>MFLSEFKVNFVEFLVSLNNSGPYEREKCQKLFNIAIRRLYLYRYLTGDYIKYQNTVQQSETKYSFISHLNNSHTKDTVPLDIIANELVCPITNDYSEIFKKLPCRHYLSEVGIKGWVEECNSKNKLFSCCICRKEFQDKEVEDAPQSLLHRDMYNQLVSIGYLSRQETISTFFPPEVIIGVQQNSRPKIKFLGLFKKRNLAYKQAEVSLKNENYVLAIYWLNCILETLPDSYSIRCKRAWALQQVGDLYQAISDLNIAAHLKPSKTNAWNLLAGVYFRMGVPKLALRHISQALALDQGNSQFLLMRSAIYKELHQHEDALRDLDMIISFQSMSSSRLKQLIALVKFKNTRYVQPENKTIIIDTLMKRSQLHYYQDKYALAKNDLDELLKWKMII</sequence>
<dbReference type="InterPro" id="IPR011990">
    <property type="entry name" value="TPR-like_helical_dom_sf"/>
</dbReference>
<dbReference type="PANTHER" id="PTHR44858:SF1">
    <property type="entry name" value="UDP-N-ACETYLGLUCOSAMINE--PEPTIDE N-ACETYLGLUCOSAMINYLTRANSFERASE SPINDLY-RELATED"/>
    <property type="match status" value="1"/>
</dbReference>
<name>A0A8H4AMK2_GIGMA</name>
<dbReference type="SUPFAM" id="SSF48452">
    <property type="entry name" value="TPR-like"/>
    <property type="match status" value="1"/>
</dbReference>
<evidence type="ECO:0000256" key="2">
    <source>
        <dbReference type="ARBA" id="ARBA00022803"/>
    </source>
</evidence>
<dbReference type="InterPro" id="IPR013083">
    <property type="entry name" value="Znf_RING/FYVE/PHD"/>
</dbReference>
<proteinExistence type="predicted"/>
<dbReference type="OrthoDB" id="2314162at2759"/>
<accession>A0A8H4AMK2</accession>
<keyword evidence="1" id="KW-0677">Repeat</keyword>
<protein>
    <submittedName>
        <fullName evidence="3">TPR-like protein</fullName>
    </submittedName>
</protein>
<reference evidence="3 4" key="1">
    <citation type="journal article" date="2019" name="Environ. Microbiol.">
        <title>At the nexus of three kingdoms: the genome of the mycorrhizal fungus Gigaspora margarita provides insights into plant, endobacterial and fungal interactions.</title>
        <authorList>
            <person name="Venice F."/>
            <person name="Ghignone S."/>
            <person name="Salvioli di Fossalunga A."/>
            <person name="Amselem J."/>
            <person name="Novero M."/>
            <person name="Xianan X."/>
            <person name="Sedzielewska Toro K."/>
            <person name="Morin E."/>
            <person name="Lipzen A."/>
            <person name="Grigoriev I.V."/>
            <person name="Henrissat B."/>
            <person name="Martin F.M."/>
            <person name="Bonfante P."/>
        </authorList>
    </citation>
    <scope>NUCLEOTIDE SEQUENCE [LARGE SCALE GENOMIC DNA]</scope>
    <source>
        <strain evidence="3 4">BEG34</strain>
    </source>
</reference>
<gene>
    <name evidence="3" type="ORF">F8M41_017806</name>
</gene>
<dbReference type="EMBL" id="WTPW01000416">
    <property type="protein sequence ID" value="KAF0513392.1"/>
    <property type="molecule type" value="Genomic_DNA"/>
</dbReference>
<organism evidence="3 4">
    <name type="scientific">Gigaspora margarita</name>
    <dbReference type="NCBI Taxonomy" id="4874"/>
    <lineage>
        <taxon>Eukaryota</taxon>
        <taxon>Fungi</taxon>
        <taxon>Fungi incertae sedis</taxon>
        <taxon>Mucoromycota</taxon>
        <taxon>Glomeromycotina</taxon>
        <taxon>Glomeromycetes</taxon>
        <taxon>Diversisporales</taxon>
        <taxon>Gigasporaceae</taxon>
        <taxon>Gigaspora</taxon>
    </lineage>
</organism>
<dbReference type="InterPro" id="IPR050498">
    <property type="entry name" value="Ycf3"/>
</dbReference>
<comment type="caution">
    <text evidence="3">The sequence shown here is derived from an EMBL/GenBank/DDBJ whole genome shotgun (WGS) entry which is preliminary data.</text>
</comment>
<evidence type="ECO:0000256" key="1">
    <source>
        <dbReference type="ARBA" id="ARBA00022737"/>
    </source>
</evidence>
<evidence type="ECO:0000313" key="3">
    <source>
        <dbReference type="EMBL" id="KAF0513392.1"/>
    </source>
</evidence>
<evidence type="ECO:0000313" key="4">
    <source>
        <dbReference type="Proteomes" id="UP000439903"/>
    </source>
</evidence>
<dbReference type="Proteomes" id="UP000439903">
    <property type="component" value="Unassembled WGS sequence"/>
</dbReference>
<dbReference type="PANTHER" id="PTHR44858">
    <property type="entry name" value="TETRATRICOPEPTIDE REPEAT PROTEIN 6"/>
    <property type="match status" value="1"/>
</dbReference>
<dbReference type="SMART" id="SM00028">
    <property type="entry name" value="TPR"/>
    <property type="match status" value="3"/>
</dbReference>